<evidence type="ECO:0000313" key="11">
    <source>
        <dbReference type="Proteomes" id="UP000095349"/>
    </source>
</evidence>
<dbReference type="RefSeq" id="WP_069978714.1">
    <property type="nucleotide sequence ID" value="NZ_CP017316.1"/>
</dbReference>
<feature type="transmembrane region" description="Helical" evidence="9">
    <location>
        <begin position="116"/>
        <end position="137"/>
    </location>
</feature>
<feature type="transmembrane region" description="Helical" evidence="9">
    <location>
        <begin position="454"/>
        <end position="474"/>
    </location>
</feature>
<comment type="similarity">
    <text evidence="2">Belongs to the binding-protein-dependent transport system permease family. FecCD subfamily.</text>
</comment>
<evidence type="ECO:0000313" key="10">
    <source>
        <dbReference type="EMBL" id="AOT61873.1"/>
    </source>
</evidence>
<dbReference type="KEGG" id="srn:A4G23_04764"/>
<comment type="subcellular location">
    <subcellularLocation>
        <location evidence="1">Cell membrane</location>
        <topology evidence="1">Multi-pass membrane protein</topology>
    </subcellularLocation>
</comment>
<dbReference type="EMBL" id="CP017316">
    <property type="protein sequence ID" value="AOT61873.1"/>
    <property type="molecule type" value="Genomic_DNA"/>
</dbReference>
<feature type="transmembrane region" description="Helical" evidence="9">
    <location>
        <begin position="260"/>
        <end position="285"/>
    </location>
</feature>
<reference evidence="10 11" key="1">
    <citation type="submission" date="2016-09" db="EMBL/GenBank/DDBJ databases">
        <title>Streptomyces rubrolavendulae MJM4426 Genome sequencing and assembly.</title>
        <authorList>
            <person name="Kim J.-G."/>
        </authorList>
    </citation>
    <scope>NUCLEOTIDE SEQUENCE [LARGE SCALE GENOMIC DNA]</scope>
    <source>
        <strain evidence="10 11">MJM4426</strain>
    </source>
</reference>
<evidence type="ECO:0000256" key="2">
    <source>
        <dbReference type="ARBA" id="ARBA00007935"/>
    </source>
</evidence>
<dbReference type="Proteomes" id="UP000095349">
    <property type="component" value="Chromosome"/>
</dbReference>
<dbReference type="SUPFAM" id="SSF81345">
    <property type="entry name" value="ABC transporter involved in vitamin B12 uptake, BtuC"/>
    <property type="match status" value="2"/>
</dbReference>
<feature type="transmembrane region" description="Helical" evidence="9">
    <location>
        <begin position="85"/>
        <end position="104"/>
    </location>
</feature>
<dbReference type="AlphaFoldDB" id="A0A1D8G8Y2"/>
<organism evidence="10 11">
    <name type="scientific">Streptomyces rubrolavendulae</name>
    <dbReference type="NCBI Taxonomy" id="285473"/>
    <lineage>
        <taxon>Bacteria</taxon>
        <taxon>Bacillati</taxon>
        <taxon>Actinomycetota</taxon>
        <taxon>Actinomycetes</taxon>
        <taxon>Kitasatosporales</taxon>
        <taxon>Streptomycetaceae</taxon>
        <taxon>Streptomyces</taxon>
    </lineage>
</organism>
<dbReference type="InterPro" id="IPR037294">
    <property type="entry name" value="ABC_BtuC-like"/>
</dbReference>
<gene>
    <name evidence="10" type="primary">fhuB_1</name>
    <name evidence="10" type="ORF">A4G23_04764</name>
</gene>
<dbReference type="GO" id="GO:0022857">
    <property type="term" value="F:transmembrane transporter activity"/>
    <property type="evidence" value="ECO:0007669"/>
    <property type="project" value="InterPro"/>
</dbReference>
<feature type="transmembrane region" description="Helical" evidence="9">
    <location>
        <begin position="297"/>
        <end position="317"/>
    </location>
</feature>
<keyword evidence="6 9" id="KW-1133">Transmembrane helix</keyword>
<sequence>MTGIATRPAEGRRDAGPGRTGKAERLPAGPAAVVAGGVLALLAVSAAHLGYGRGDIGHGDLLRLLAGGGDADTWSVLLGGRLPRTLAGLVAGAALAVAGCLLQSSVRNPLASPDTLGVTAGAYLAVTVSAITGFSPGDLPRGGVAFAGGLLAAALVHTVAGGSRGRPAHLVLAGVSVTLALSSVTAVLVVLFQEETGAVFFWGHGSLAVADSARSLTVLPLLAAGLGGGLLLARTLDILGTGDETARGLGVPVGRVRLTAVLLSVLLTACAVAVTGPIGFVGLAAPHLVRLAGVRRHVVLLPAAALWGATLLLAADLLARVTSPTGNEVAAGVVTALFGAPLFLWLARRLPSEPAAPGTVMPGRRGRRLPYPPLLAGGAAVVAALLAGGLVLGDIAVPVADLPGLLAGGGDELLRGVVLEYRLPRLLVAALAGALLAVAGGIVQTVSRNPLADLTVMGVSGGAGFGAALVLVALPAVPYALLPVAALLGGTAAFALTYGLSLRKGSVAPERLVLVGIGTFALTSAATDYLVVGARFQVAQALTWLSGSTYARDATDLSVLAGAAAVGVPLLVVSFRRLDLLALGEDTPRTLGVPLERTRLAVLVLAVALAACAVAVVGTVAFVGLVAPHAARMLVGSRAHRLLPVAGLLGAALMIAADTVGRTAIAPAEIPSGLLAALIGTPYFVWQLRRGHRGA</sequence>
<keyword evidence="5 9" id="KW-0812">Transmembrane</keyword>
<evidence type="ECO:0000256" key="8">
    <source>
        <dbReference type="SAM" id="MobiDB-lite"/>
    </source>
</evidence>
<evidence type="ECO:0000256" key="1">
    <source>
        <dbReference type="ARBA" id="ARBA00004651"/>
    </source>
</evidence>
<dbReference type="Gene3D" id="1.10.3470.10">
    <property type="entry name" value="ABC transporter involved in vitamin B12 uptake, BtuC"/>
    <property type="match status" value="2"/>
</dbReference>
<keyword evidence="11" id="KW-1185">Reference proteome</keyword>
<dbReference type="STRING" id="285473.A4G23_04764"/>
<dbReference type="OrthoDB" id="9782305at2"/>
<feature type="transmembrane region" description="Helical" evidence="9">
    <location>
        <begin position="143"/>
        <end position="163"/>
    </location>
</feature>
<keyword evidence="3" id="KW-0813">Transport</keyword>
<feature type="transmembrane region" description="Helical" evidence="9">
    <location>
        <begin position="423"/>
        <end position="442"/>
    </location>
</feature>
<evidence type="ECO:0000256" key="5">
    <source>
        <dbReference type="ARBA" id="ARBA00022692"/>
    </source>
</evidence>
<feature type="transmembrane region" description="Helical" evidence="9">
    <location>
        <begin position="374"/>
        <end position="397"/>
    </location>
</feature>
<feature type="transmembrane region" description="Helical" evidence="9">
    <location>
        <begin position="663"/>
        <end position="686"/>
    </location>
</feature>
<feature type="transmembrane region" description="Helical" evidence="9">
    <location>
        <begin position="480"/>
        <end position="500"/>
    </location>
</feature>
<dbReference type="PANTHER" id="PTHR30472">
    <property type="entry name" value="FERRIC ENTEROBACTIN TRANSPORT SYSTEM PERMEASE PROTEIN"/>
    <property type="match status" value="1"/>
</dbReference>
<evidence type="ECO:0000256" key="9">
    <source>
        <dbReference type="SAM" id="Phobius"/>
    </source>
</evidence>
<feature type="transmembrane region" description="Helical" evidence="9">
    <location>
        <begin position="600"/>
        <end position="627"/>
    </location>
</feature>
<evidence type="ECO:0000256" key="6">
    <source>
        <dbReference type="ARBA" id="ARBA00022989"/>
    </source>
</evidence>
<feature type="compositionally biased region" description="Basic and acidic residues" evidence="8">
    <location>
        <begin position="9"/>
        <end position="25"/>
    </location>
</feature>
<feature type="transmembrane region" description="Helical" evidence="9">
    <location>
        <begin position="28"/>
        <end position="51"/>
    </location>
</feature>
<dbReference type="Pfam" id="PF01032">
    <property type="entry name" value="FecCD"/>
    <property type="match status" value="2"/>
</dbReference>
<dbReference type="PATRIC" id="fig|285473.5.peg.5021"/>
<dbReference type="GO" id="GO:0033214">
    <property type="term" value="P:siderophore-iron import into cell"/>
    <property type="evidence" value="ECO:0007669"/>
    <property type="project" value="TreeGrafter"/>
</dbReference>
<dbReference type="CDD" id="cd06550">
    <property type="entry name" value="TM_ABC_iron-siderophores_like"/>
    <property type="match status" value="2"/>
</dbReference>
<evidence type="ECO:0000256" key="3">
    <source>
        <dbReference type="ARBA" id="ARBA00022448"/>
    </source>
</evidence>
<protein>
    <submittedName>
        <fullName evidence="10">Iron(3+)-hydroxamate import system permease protein FhuB</fullName>
    </submittedName>
</protein>
<keyword evidence="4" id="KW-1003">Cell membrane</keyword>
<accession>A0A1D8G8Y2</accession>
<evidence type="ECO:0000256" key="7">
    <source>
        <dbReference type="ARBA" id="ARBA00023136"/>
    </source>
</evidence>
<dbReference type="InterPro" id="IPR000522">
    <property type="entry name" value="ABC_transptr_permease_BtuC"/>
</dbReference>
<feature type="transmembrane region" description="Helical" evidence="9">
    <location>
        <begin position="512"/>
        <end position="532"/>
    </location>
</feature>
<keyword evidence="7 9" id="KW-0472">Membrane</keyword>
<feature type="transmembrane region" description="Helical" evidence="9">
    <location>
        <begin position="329"/>
        <end position="347"/>
    </location>
</feature>
<proteinExistence type="inferred from homology"/>
<feature type="region of interest" description="Disordered" evidence="8">
    <location>
        <begin position="1"/>
        <end position="25"/>
    </location>
</feature>
<feature type="transmembrane region" description="Helical" evidence="9">
    <location>
        <begin position="170"/>
        <end position="192"/>
    </location>
</feature>
<dbReference type="PANTHER" id="PTHR30472:SF37">
    <property type="entry name" value="FE(3+) DICITRATE TRANSPORT SYSTEM PERMEASE PROTEIN FECD-RELATED"/>
    <property type="match status" value="1"/>
</dbReference>
<name>A0A1D8G8Y2_9ACTN</name>
<dbReference type="GO" id="GO:0005886">
    <property type="term" value="C:plasma membrane"/>
    <property type="evidence" value="ECO:0007669"/>
    <property type="project" value="UniProtKB-SubCell"/>
</dbReference>
<evidence type="ECO:0000256" key="4">
    <source>
        <dbReference type="ARBA" id="ARBA00022475"/>
    </source>
</evidence>